<evidence type="ECO:0000313" key="2">
    <source>
        <dbReference type="Proteomes" id="UP001500552"/>
    </source>
</evidence>
<comment type="caution">
    <text evidence="1">The sequence shown here is derived from an EMBL/GenBank/DDBJ whole genome shotgun (WGS) entry which is preliminary data.</text>
</comment>
<sequence length="93" mass="10768">MLKNSAKKAVEDVLSIALGEKESQELYYSICNYLIDHDDTCYIGVIRFKYTLLCDGIDSNVSDYFIMEYMLEKMRKKHPLMLMALTNIVISKS</sequence>
<dbReference type="Proteomes" id="UP001500552">
    <property type="component" value="Unassembled WGS sequence"/>
</dbReference>
<evidence type="ECO:0000313" key="1">
    <source>
        <dbReference type="EMBL" id="GAA4430384.1"/>
    </source>
</evidence>
<protein>
    <submittedName>
        <fullName evidence="1">Uncharacterized protein</fullName>
    </submittedName>
</protein>
<name>A0ABP8LIK8_9BACT</name>
<dbReference type="EMBL" id="BAABHC010000006">
    <property type="protein sequence ID" value="GAA4430384.1"/>
    <property type="molecule type" value="Genomic_DNA"/>
</dbReference>
<reference evidence="2" key="1">
    <citation type="journal article" date="2019" name="Int. J. Syst. Evol. Microbiol.">
        <title>The Global Catalogue of Microorganisms (GCM) 10K type strain sequencing project: providing services to taxonomists for standard genome sequencing and annotation.</title>
        <authorList>
            <consortium name="The Broad Institute Genomics Platform"/>
            <consortium name="The Broad Institute Genome Sequencing Center for Infectious Disease"/>
            <person name="Wu L."/>
            <person name="Ma J."/>
        </authorList>
    </citation>
    <scope>NUCLEOTIDE SEQUENCE [LARGE SCALE GENOMIC DNA]</scope>
    <source>
        <strain evidence="2">JCM 17926</strain>
    </source>
</reference>
<accession>A0ABP8LIK8</accession>
<organism evidence="1 2">
    <name type="scientific">Pontibacter saemangeumensis</name>
    <dbReference type="NCBI Taxonomy" id="1084525"/>
    <lineage>
        <taxon>Bacteria</taxon>
        <taxon>Pseudomonadati</taxon>
        <taxon>Bacteroidota</taxon>
        <taxon>Cytophagia</taxon>
        <taxon>Cytophagales</taxon>
        <taxon>Hymenobacteraceae</taxon>
        <taxon>Pontibacter</taxon>
    </lineage>
</organism>
<proteinExistence type="predicted"/>
<keyword evidence="2" id="KW-1185">Reference proteome</keyword>
<gene>
    <name evidence="1" type="ORF">GCM10023188_16950</name>
</gene>